<reference evidence="1 2" key="1">
    <citation type="submission" date="2024-05" db="EMBL/GenBank/DDBJ databases">
        <title>Genetic variation in Jamaican populations of the coffee berry borer (Hypothenemus hampei).</title>
        <authorList>
            <person name="Errbii M."/>
            <person name="Myrie A."/>
        </authorList>
    </citation>
    <scope>NUCLEOTIDE SEQUENCE [LARGE SCALE GENOMIC DNA]</scope>
    <source>
        <strain evidence="1">JA-Hopewell-2020-01-JO</strain>
        <tissue evidence="1">Whole body</tissue>
    </source>
</reference>
<organism evidence="1 2">
    <name type="scientific">Hypothenemus hampei</name>
    <name type="common">Coffee berry borer</name>
    <dbReference type="NCBI Taxonomy" id="57062"/>
    <lineage>
        <taxon>Eukaryota</taxon>
        <taxon>Metazoa</taxon>
        <taxon>Ecdysozoa</taxon>
        <taxon>Arthropoda</taxon>
        <taxon>Hexapoda</taxon>
        <taxon>Insecta</taxon>
        <taxon>Pterygota</taxon>
        <taxon>Neoptera</taxon>
        <taxon>Endopterygota</taxon>
        <taxon>Coleoptera</taxon>
        <taxon>Polyphaga</taxon>
        <taxon>Cucujiformia</taxon>
        <taxon>Curculionidae</taxon>
        <taxon>Scolytinae</taxon>
        <taxon>Hypothenemus</taxon>
    </lineage>
</organism>
<sequence>MSAKTRRYASVEGLRYDAHDQIGISWCTPTRSKRSRPLGGHHHHFPQKQTHFLTTKLREEQRPKSQYPLSIHDFLFAFVLCHRSGRGAFLSVGKKLNRSDRLLLCELNRKDRDTTCFFFLGKQLTISFAYFIK</sequence>
<proteinExistence type="predicted"/>
<evidence type="ECO:0000313" key="2">
    <source>
        <dbReference type="Proteomes" id="UP001566132"/>
    </source>
</evidence>
<gene>
    <name evidence="1" type="ORF">ABEB36_011868</name>
</gene>
<evidence type="ECO:0000313" key="1">
    <source>
        <dbReference type="EMBL" id="KAL1491243.1"/>
    </source>
</evidence>
<dbReference type="AlphaFoldDB" id="A0ABD1E9A2"/>
<accession>A0ABD1E9A2</accession>
<protein>
    <submittedName>
        <fullName evidence="1">Uncharacterized protein</fullName>
    </submittedName>
</protein>
<name>A0ABD1E9A2_HYPHA</name>
<dbReference type="Proteomes" id="UP001566132">
    <property type="component" value="Unassembled WGS sequence"/>
</dbReference>
<dbReference type="EMBL" id="JBDJPC010000009">
    <property type="protein sequence ID" value="KAL1491243.1"/>
    <property type="molecule type" value="Genomic_DNA"/>
</dbReference>
<keyword evidence="2" id="KW-1185">Reference proteome</keyword>
<comment type="caution">
    <text evidence="1">The sequence shown here is derived from an EMBL/GenBank/DDBJ whole genome shotgun (WGS) entry which is preliminary data.</text>
</comment>